<dbReference type="Pfam" id="PF01713">
    <property type="entry name" value="Smr"/>
    <property type="match status" value="1"/>
</dbReference>
<dbReference type="PANTHER" id="PTHR46535:SF1">
    <property type="entry name" value="NEDD4-BINDING PROTEIN 2"/>
    <property type="match status" value="1"/>
</dbReference>
<dbReference type="eggNOG" id="ENOG502REPT">
    <property type="taxonomic scope" value="Eukaryota"/>
</dbReference>
<accession>B0EIB9</accession>
<dbReference type="GeneID" id="5883023"/>
<dbReference type="CDD" id="cd14279">
    <property type="entry name" value="CUE"/>
    <property type="match status" value="1"/>
</dbReference>
<dbReference type="PANTHER" id="PTHR46535">
    <property type="entry name" value="NEDD4-BINDING PROTEIN 2"/>
    <property type="match status" value="1"/>
</dbReference>
<dbReference type="OMA" id="PPKYTIK"/>
<dbReference type="GO" id="GO:0005634">
    <property type="term" value="C:nucleus"/>
    <property type="evidence" value="ECO:0007669"/>
    <property type="project" value="TreeGrafter"/>
</dbReference>
<dbReference type="PROSITE" id="PS50828">
    <property type="entry name" value="SMR"/>
    <property type="match status" value="1"/>
</dbReference>
<evidence type="ECO:0000313" key="2">
    <source>
        <dbReference type="EMBL" id="EDR25735.1"/>
    </source>
</evidence>
<dbReference type="InterPro" id="IPR002625">
    <property type="entry name" value="Smr_dom"/>
</dbReference>
<dbReference type="Gene3D" id="3.30.1370.110">
    <property type="match status" value="1"/>
</dbReference>
<reference evidence="3" key="1">
    <citation type="submission" date="2007-12" db="EMBL/GenBank/DDBJ databases">
        <title>Annotation of Entamoeba dispar SAW760.</title>
        <authorList>
            <person name="Lorenzi H."/>
            <person name="Inman J."/>
            <person name="Schobel S."/>
            <person name="Amedeo P."/>
            <person name="Caler E."/>
        </authorList>
    </citation>
    <scope>NUCLEOTIDE SEQUENCE [LARGE SCALE GENOMIC DNA]</scope>
    <source>
        <strain evidence="3">ATCC PRA-260 / SAW760</strain>
    </source>
</reference>
<dbReference type="VEuPathDB" id="AmoebaDB:EDI_317960"/>
<dbReference type="SUPFAM" id="SSF160443">
    <property type="entry name" value="SMR domain-like"/>
    <property type="match status" value="1"/>
</dbReference>
<dbReference type="Gene3D" id="1.10.8.10">
    <property type="entry name" value="DNA helicase RuvA subunit, C-terminal domain"/>
    <property type="match status" value="1"/>
</dbReference>
<sequence length="395" mass="45408">MPPKYTIKQKGRKTYQLDELDEFIENLPPPNPSKIKPKKEKVPLKLRRLGELESMFPDIDSGLLEMLLEENQLDVNKTAEILIVQQANYIPSMYQKPQPKQLSPNEISLKKWQKYSHDMQHPKSIESEFDHTLNQITLEGFNDSSFSQEQSLFASADKLKLSYLIDLLKGIVDEDDIKELYKQLEGNIELILYVISDGRDDLKKKFGLISDITKTETDNQHQEQFYKAPSLPKITGMLSGESEEQFVKRTNNEIINLAKERSIYAHQLSLAPRGSSNASDFQKKLNEVTRQIQFKQQNVMNLYLRILLRKTGDHSKKCIEIDLHGFGETEAIKALRQVLDTSGITGIGKVRFITGLGKHSSRQGFSVIKNKMQLYLVRNKIQFEEDSVSLTVYLN</sequence>
<dbReference type="GO" id="GO:0004519">
    <property type="term" value="F:endonuclease activity"/>
    <property type="evidence" value="ECO:0007669"/>
    <property type="project" value="TreeGrafter"/>
</dbReference>
<name>B0EIB9_ENTDS</name>
<protein>
    <recommendedName>
        <fullName evidence="1">Smr domain-containing protein</fullName>
    </recommendedName>
</protein>
<dbReference type="AlphaFoldDB" id="B0EIB9"/>
<dbReference type="InterPro" id="IPR052772">
    <property type="entry name" value="Endo/PolyKinase_Domain-Protein"/>
</dbReference>
<dbReference type="OrthoDB" id="29855at2759"/>
<dbReference type="KEGG" id="edi:EDI_317960"/>
<dbReference type="Proteomes" id="UP000008076">
    <property type="component" value="Unassembled WGS sequence"/>
</dbReference>
<keyword evidence="3" id="KW-1185">Reference proteome</keyword>
<gene>
    <name evidence="2" type="ORF">EDI_317960</name>
</gene>
<proteinExistence type="predicted"/>
<organism evidence="3">
    <name type="scientific">Entamoeba dispar (strain ATCC PRA-260 / SAW760)</name>
    <dbReference type="NCBI Taxonomy" id="370354"/>
    <lineage>
        <taxon>Eukaryota</taxon>
        <taxon>Amoebozoa</taxon>
        <taxon>Evosea</taxon>
        <taxon>Archamoebae</taxon>
        <taxon>Mastigamoebida</taxon>
        <taxon>Entamoebidae</taxon>
        <taxon>Entamoeba</taxon>
    </lineage>
</organism>
<dbReference type="RefSeq" id="XP_001737964.1">
    <property type="nucleotide sequence ID" value="XM_001737912.1"/>
</dbReference>
<dbReference type="InterPro" id="IPR036063">
    <property type="entry name" value="Smr_dom_sf"/>
</dbReference>
<evidence type="ECO:0000313" key="3">
    <source>
        <dbReference type="Proteomes" id="UP000008076"/>
    </source>
</evidence>
<dbReference type="EMBL" id="DS549423">
    <property type="protein sequence ID" value="EDR25735.1"/>
    <property type="molecule type" value="Genomic_DNA"/>
</dbReference>
<evidence type="ECO:0000259" key="1">
    <source>
        <dbReference type="PROSITE" id="PS50828"/>
    </source>
</evidence>
<feature type="domain" description="Smr" evidence="1">
    <location>
        <begin position="321"/>
        <end position="395"/>
    </location>
</feature>